<keyword evidence="6" id="KW-1278">Translocase</keyword>
<accession>A0A6C1B3B9</accession>
<reference evidence="8 9" key="1">
    <citation type="submission" date="2020-02" db="EMBL/GenBank/DDBJ databases">
        <title>Nitrogenibacter mangrovi gen. nov., sp. nov. isolated from mangrove sediment, a denitrifying betaproteobacterium.</title>
        <authorList>
            <person name="Liao H."/>
            <person name="Tian Y."/>
        </authorList>
    </citation>
    <scope>NUCLEOTIDE SEQUENCE [LARGE SCALE GENOMIC DNA]</scope>
    <source>
        <strain evidence="8 9">M9-3-2</strain>
    </source>
</reference>
<keyword evidence="4 6" id="KW-0288">FMN</keyword>
<comment type="cofactor">
    <cofactor evidence="6">
        <name>FMN</name>
        <dbReference type="ChEBI" id="CHEBI:58210"/>
    </cofactor>
</comment>
<dbReference type="AlphaFoldDB" id="A0A6C1B3B9"/>
<evidence type="ECO:0000256" key="1">
    <source>
        <dbReference type="ARBA" id="ARBA00022448"/>
    </source>
</evidence>
<evidence type="ECO:0000256" key="2">
    <source>
        <dbReference type="ARBA" id="ARBA00022553"/>
    </source>
</evidence>
<feature type="modified residue" description="FMN phosphoryl threonine" evidence="6">
    <location>
        <position position="187"/>
    </location>
</feature>
<keyword evidence="6" id="KW-1003">Cell membrane</keyword>
<dbReference type="Proteomes" id="UP000501991">
    <property type="component" value="Chromosome"/>
</dbReference>
<evidence type="ECO:0000313" key="8">
    <source>
        <dbReference type="EMBL" id="QID18136.1"/>
    </source>
</evidence>
<dbReference type="InterPro" id="IPR010209">
    <property type="entry name" value="Ion_transpt_RnfG/RsxG"/>
</dbReference>
<dbReference type="GO" id="GO:0009055">
    <property type="term" value="F:electron transfer activity"/>
    <property type="evidence" value="ECO:0007669"/>
    <property type="project" value="InterPro"/>
</dbReference>
<dbReference type="GO" id="GO:0022900">
    <property type="term" value="P:electron transport chain"/>
    <property type="evidence" value="ECO:0007669"/>
    <property type="project" value="UniProtKB-UniRule"/>
</dbReference>
<dbReference type="NCBIfam" id="NF002519">
    <property type="entry name" value="PRK01908.1"/>
    <property type="match status" value="1"/>
</dbReference>
<dbReference type="NCBIfam" id="TIGR01947">
    <property type="entry name" value="rnfG"/>
    <property type="match status" value="1"/>
</dbReference>
<evidence type="ECO:0000256" key="4">
    <source>
        <dbReference type="ARBA" id="ARBA00022643"/>
    </source>
</evidence>
<comment type="subcellular location">
    <subcellularLocation>
        <location evidence="6">Cell inner membrane</location>
        <topology evidence="6">Single-pass membrane protein</topology>
    </subcellularLocation>
</comment>
<keyword evidence="6" id="KW-1133">Transmembrane helix</keyword>
<dbReference type="KEGG" id="azq:G3580_11100"/>
<dbReference type="PIRSF" id="PIRSF006091">
    <property type="entry name" value="E_trnsport_RnfG"/>
    <property type="match status" value="1"/>
</dbReference>
<evidence type="ECO:0000256" key="5">
    <source>
        <dbReference type="ARBA" id="ARBA00022982"/>
    </source>
</evidence>
<keyword evidence="3 6" id="KW-0285">Flavoprotein</keyword>
<feature type="domain" description="FMN-binding" evidence="7">
    <location>
        <begin position="107"/>
        <end position="204"/>
    </location>
</feature>
<dbReference type="InterPro" id="IPR007329">
    <property type="entry name" value="FMN-bd"/>
</dbReference>
<keyword evidence="9" id="KW-1185">Reference proteome</keyword>
<comment type="similarity">
    <text evidence="6">Belongs to the RnfG family.</text>
</comment>
<dbReference type="PANTHER" id="PTHR36118:SF1">
    <property type="entry name" value="ION-TRANSLOCATING OXIDOREDUCTASE COMPLEX SUBUNIT G"/>
    <property type="match status" value="1"/>
</dbReference>
<keyword evidence="5 6" id="KW-0249">Electron transport</keyword>
<dbReference type="HAMAP" id="MF_00479">
    <property type="entry name" value="RsxG_RnfG"/>
    <property type="match status" value="1"/>
</dbReference>
<evidence type="ECO:0000256" key="6">
    <source>
        <dbReference type="HAMAP-Rule" id="MF_00479"/>
    </source>
</evidence>
<dbReference type="PANTHER" id="PTHR36118">
    <property type="entry name" value="ION-TRANSLOCATING OXIDOREDUCTASE COMPLEX SUBUNIT G"/>
    <property type="match status" value="1"/>
</dbReference>
<keyword evidence="6" id="KW-0812">Transmembrane</keyword>
<sequence length="230" mass="24027">MSTEYTAGRTAARTGAILTLFAALFTAAMAFTYSLTKPDIAAAIAETKHKLIAEILPPDAYDNALLDDALHVPATDALGLPDGGMVYRARKGGEPVALLVEASAPNGYGGAIGLILAVRTDGSLSGVRVTDHKETPGLGDYVDRKKDHDKAHPWIDQFENASFARIPKDAWAVKKDGGAFDFHTGATVSPRAVTAAVARALAWTIDNEKALFAAPAGATFAAGHAQGDAR</sequence>
<gene>
    <name evidence="8" type="primary">rsxG</name>
    <name evidence="6" type="synonym">rnfG</name>
    <name evidence="8" type="ORF">G3580_11100</name>
</gene>
<dbReference type="SMART" id="SM00900">
    <property type="entry name" value="FMN_bind"/>
    <property type="match status" value="1"/>
</dbReference>
<dbReference type="EC" id="7.-.-.-" evidence="6"/>
<dbReference type="EMBL" id="CP048836">
    <property type="protein sequence ID" value="QID18136.1"/>
    <property type="molecule type" value="Genomic_DNA"/>
</dbReference>
<keyword evidence="6" id="KW-0997">Cell inner membrane</keyword>
<dbReference type="GO" id="GO:0010181">
    <property type="term" value="F:FMN binding"/>
    <property type="evidence" value="ECO:0007669"/>
    <property type="project" value="InterPro"/>
</dbReference>
<dbReference type="GO" id="GO:0005886">
    <property type="term" value="C:plasma membrane"/>
    <property type="evidence" value="ECO:0007669"/>
    <property type="project" value="UniProtKB-SubCell"/>
</dbReference>
<keyword evidence="2 6" id="KW-0597">Phosphoprotein</keyword>
<name>A0A6C1B3B9_9RHOO</name>
<dbReference type="RefSeq" id="WP_173765500.1">
    <property type="nucleotide sequence ID" value="NZ_CP048836.1"/>
</dbReference>
<comment type="subunit">
    <text evidence="6">The complex is composed of six subunits: RnfA, RnfB, RnfC, RnfD, RnfE and RnfG.</text>
</comment>
<evidence type="ECO:0000256" key="3">
    <source>
        <dbReference type="ARBA" id="ARBA00022630"/>
    </source>
</evidence>
<comment type="function">
    <text evidence="6">Part of a membrane-bound complex that couples electron transfer with translocation of ions across the membrane.</text>
</comment>
<proteinExistence type="inferred from homology"/>
<evidence type="ECO:0000259" key="7">
    <source>
        <dbReference type="SMART" id="SM00900"/>
    </source>
</evidence>
<keyword evidence="1 6" id="KW-0813">Transport</keyword>
<protein>
    <recommendedName>
        <fullName evidence="6">Ion-translocating oxidoreductase complex subunit G</fullName>
        <ecNumber evidence="6">7.-.-.-</ecNumber>
    </recommendedName>
    <alternativeName>
        <fullName evidence="6">Rnf electron transport complex subunit G</fullName>
    </alternativeName>
</protein>
<evidence type="ECO:0000313" key="9">
    <source>
        <dbReference type="Proteomes" id="UP000501991"/>
    </source>
</evidence>
<dbReference type="Pfam" id="PF04205">
    <property type="entry name" value="FMN_bind"/>
    <property type="match status" value="1"/>
</dbReference>
<organism evidence="8 9">
    <name type="scientific">Nitrogeniibacter mangrovi</name>
    <dbReference type="NCBI Taxonomy" id="2016596"/>
    <lineage>
        <taxon>Bacteria</taxon>
        <taxon>Pseudomonadati</taxon>
        <taxon>Pseudomonadota</taxon>
        <taxon>Betaproteobacteria</taxon>
        <taxon>Rhodocyclales</taxon>
        <taxon>Zoogloeaceae</taxon>
        <taxon>Nitrogeniibacter</taxon>
    </lineage>
</organism>
<keyword evidence="6" id="KW-0472">Membrane</keyword>